<comment type="similarity">
    <text evidence="3">In the N-terminal section; belongs to the glycosyltransferase 51 family.</text>
</comment>
<dbReference type="Gene3D" id="3.40.710.10">
    <property type="entry name" value="DD-peptidase/beta-lactamase superfamily"/>
    <property type="match status" value="1"/>
</dbReference>
<dbReference type="RefSeq" id="WP_346753870.1">
    <property type="nucleotide sequence ID" value="NZ_JAUJEA010000008.1"/>
</dbReference>
<comment type="caution">
    <text evidence="15">The sequence shown here is derived from an EMBL/GenBank/DDBJ whole genome shotgun (WGS) entry which is preliminary data.</text>
</comment>
<evidence type="ECO:0000256" key="8">
    <source>
        <dbReference type="ARBA" id="ARBA00022801"/>
    </source>
</evidence>
<dbReference type="InterPro" id="IPR050396">
    <property type="entry name" value="Glycosyltr_51/Transpeptidase"/>
</dbReference>
<accession>A0ABT8KSW0</accession>
<evidence type="ECO:0000256" key="4">
    <source>
        <dbReference type="ARBA" id="ARBA00022645"/>
    </source>
</evidence>
<dbReference type="InterPro" id="IPR011815">
    <property type="entry name" value="PBP_1c"/>
</dbReference>
<keyword evidence="4" id="KW-0121">Carboxypeptidase</keyword>
<dbReference type="SUPFAM" id="SSF56601">
    <property type="entry name" value="beta-lactamase/transpeptidase-like"/>
    <property type="match status" value="1"/>
</dbReference>
<keyword evidence="8" id="KW-0378">Hydrolase</keyword>
<evidence type="ECO:0000259" key="12">
    <source>
        <dbReference type="Pfam" id="PF00905"/>
    </source>
</evidence>
<comment type="pathway">
    <text evidence="1">Cell wall biogenesis; peptidoglycan biosynthesis.</text>
</comment>
<protein>
    <recommendedName>
        <fullName evidence="10">peptidoglycan glycosyltransferase</fullName>
        <ecNumber evidence="10">2.4.99.28</ecNumber>
    </recommendedName>
</protein>
<dbReference type="NCBIfam" id="TIGR02073">
    <property type="entry name" value="PBP_1c"/>
    <property type="match status" value="1"/>
</dbReference>
<dbReference type="Pfam" id="PF00905">
    <property type="entry name" value="Transpeptidase"/>
    <property type="match status" value="1"/>
</dbReference>
<evidence type="ECO:0000313" key="15">
    <source>
        <dbReference type="EMBL" id="MDN5203847.1"/>
    </source>
</evidence>
<name>A0ABT8KSW0_9BACT</name>
<feature type="domain" description="Penicillin-binding protein transpeptidase" evidence="12">
    <location>
        <begin position="301"/>
        <end position="583"/>
    </location>
</feature>
<dbReference type="InterPro" id="IPR001460">
    <property type="entry name" value="PCN-bd_Tpept"/>
</dbReference>
<evidence type="ECO:0000256" key="7">
    <source>
        <dbReference type="ARBA" id="ARBA00022679"/>
    </source>
</evidence>
<evidence type="ECO:0000259" key="13">
    <source>
        <dbReference type="Pfam" id="PF00912"/>
    </source>
</evidence>
<keyword evidence="6" id="KW-0328">Glycosyltransferase</keyword>
<keyword evidence="16" id="KW-1185">Reference proteome</keyword>
<dbReference type="Pfam" id="PF00912">
    <property type="entry name" value="Transgly"/>
    <property type="match status" value="1"/>
</dbReference>
<evidence type="ECO:0000313" key="16">
    <source>
        <dbReference type="Proteomes" id="UP001172082"/>
    </source>
</evidence>
<dbReference type="InterPro" id="IPR036950">
    <property type="entry name" value="PBP_transglycosylase"/>
</dbReference>
<dbReference type="InterPro" id="IPR009647">
    <property type="entry name" value="PBP_C"/>
</dbReference>
<feature type="domain" description="Penicillin-binding C-terminal" evidence="14">
    <location>
        <begin position="702"/>
        <end position="787"/>
    </location>
</feature>
<evidence type="ECO:0000256" key="10">
    <source>
        <dbReference type="ARBA" id="ARBA00044770"/>
    </source>
</evidence>
<dbReference type="Proteomes" id="UP001172082">
    <property type="component" value="Unassembled WGS sequence"/>
</dbReference>
<evidence type="ECO:0000256" key="11">
    <source>
        <dbReference type="ARBA" id="ARBA00049902"/>
    </source>
</evidence>
<dbReference type="EMBL" id="JAUJEA010000008">
    <property type="protein sequence ID" value="MDN5203847.1"/>
    <property type="molecule type" value="Genomic_DNA"/>
</dbReference>
<evidence type="ECO:0000256" key="3">
    <source>
        <dbReference type="ARBA" id="ARBA00007739"/>
    </source>
</evidence>
<proteinExistence type="inferred from homology"/>
<evidence type="ECO:0000256" key="6">
    <source>
        <dbReference type="ARBA" id="ARBA00022676"/>
    </source>
</evidence>
<sequence length="792" mass="89421">MFNIIRKYKFLFLAMAIGVCIAYYFCLPRKLFNAPTSTVINGSNGELLGALIAGDGQWRFPVIDTIPEKFKQCILYFEDEYFYKHPGFNPVSLLRASYQNIRAGKIISGGSTITMQVIRLSRQGKSRSFLEKFKEIVLATRLELRMTKDEILALYASHAPFGGNMVGLPAAGWRYFGRGSYDLSWAEAATLAVLPNQPALIFPGRNQTLLIAKRNRLLKKLLSNKVIDSLTYSLAIEEPVPGKPFRLPNEVPHLLTRALKDDRKGEVINSSIEVDKQKKVKQILANHHDRLSQNNIQNAAALVLRVRDAKALVYQGNIIASQKNDHGTDVDIITAKRSTGSVLKPFLYAAMLQEGELLPKTLLPDIPTFIQGFAPKNFSREYEGAVHADAALARSLNVPAVHMLRDHGTEKFHFLLKEQYGMKSLEHSPGHYGLSLILGGAEGSLWELSGMYATMARVLNNYFRHPEPYRYSSNDFLVPDYINSQQSTEISRKGNDKTSPLSAAAIWHTFNAMLEVYRPDTESSWKLFDSSRKIAWKTGTSFGFRDAWAIGVTPEYVVGVWVGNADGEGRPGLTGISAAAPVMFDIFDLFPNTSWFNRPNSELESMTICRESGQRASKICPSVDTLRILKSGIRSGLCTFHKLIHLDKHETYRVHSDCESVNNMAHKTWFVLPPVQEYYFKSKSATYKVLPPYRDDCREQIEQQHSMQIIYPKEQAQIFVPRELDGSMGRTIFEVAHRIPETEIHWHIDNTFLGSTKRIHQMGLHPDEGEHTLTLVDEKGEILKLNFEIIGN</sequence>
<evidence type="ECO:0000259" key="14">
    <source>
        <dbReference type="Pfam" id="PF06832"/>
    </source>
</evidence>
<dbReference type="InterPro" id="IPR023346">
    <property type="entry name" value="Lysozyme-like_dom_sf"/>
</dbReference>
<dbReference type="Gene3D" id="1.10.3810.10">
    <property type="entry name" value="Biosynthetic peptidoglycan transglycosylase-like"/>
    <property type="match status" value="1"/>
</dbReference>
<evidence type="ECO:0000256" key="5">
    <source>
        <dbReference type="ARBA" id="ARBA00022670"/>
    </source>
</evidence>
<organism evidence="15 16">
    <name type="scientific">Splendidivirga corallicola</name>
    <dbReference type="NCBI Taxonomy" id="3051826"/>
    <lineage>
        <taxon>Bacteria</taxon>
        <taxon>Pseudomonadati</taxon>
        <taxon>Bacteroidota</taxon>
        <taxon>Cytophagia</taxon>
        <taxon>Cytophagales</taxon>
        <taxon>Splendidivirgaceae</taxon>
        <taxon>Splendidivirga</taxon>
    </lineage>
</organism>
<dbReference type="EC" id="2.4.99.28" evidence="10"/>
<keyword evidence="9" id="KW-0511">Multifunctional enzyme</keyword>
<comment type="similarity">
    <text evidence="2">In the C-terminal section; belongs to the transpeptidase family.</text>
</comment>
<comment type="catalytic activity">
    <reaction evidence="11">
        <text>[GlcNAc-(1-&gt;4)-Mur2Ac(oyl-L-Ala-gamma-D-Glu-L-Lys-D-Ala-D-Ala)](n)-di-trans,octa-cis-undecaprenyl diphosphate + beta-D-GlcNAc-(1-&gt;4)-Mur2Ac(oyl-L-Ala-gamma-D-Glu-L-Lys-D-Ala-D-Ala)-di-trans,octa-cis-undecaprenyl diphosphate = [GlcNAc-(1-&gt;4)-Mur2Ac(oyl-L-Ala-gamma-D-Glu-L-Lys-D-Ala-D-Ala)](n+1)-di-trans,octa-cis-undecaprenyl diphosphate + di-trans,octa-cis-undecaprenyl diphosphate + H(+)</text>
        <dbReference type="Rhea" id="RHEA:23708"/>
        <dbReference type="Rhea" id="RHEA-COMP:9602"/>
        <dbReference type="Rhea" id="RHEA-COMP:9603"/>
        <dbReference type="ChEBI" id="CHEBI:15378"/>
        <dbReference type="ChEBI" id="CHEBI:58405"/>
        <dbReference type="ChEBI" id="CHEBI:60033"/>
        <dbReference type="ChEBI" id="CHEBI:78435"/>
        <dbReference type="EC" id="2.4.99.28"/>
    </reaction>
</comment>
<dbReference type="PANTHER" id="PTHR32282:SF15">
    <property type="entry name" value="PENICILLIN-BINDING PROTEIN 1C"/>
    <property type="match status" value="1"/>
</dbReference>
<feature type="domain" description="Glycosyl transferase family 51" evidence="13">
    <location>
        <begin position="61"/>
        <end position="221"/>
    </location>
</feature>
<dbReference type="InterPro" id="IPR001264">
    <property type="entry name" value="Glyco_trans_51"/>
</dbReference>
<gene>
    <name evidence="15" type="primary">pbpC</name>
    <name evidence="15" type="ORF">QQ008_20820</name>
</gene>
<keyword evidence="7" id="KW-0808">Transferase</keyword>
<evidence type="ECO:0000256" key="9">
    <source>
        <dbReference type="ARBA" id="ARBA00023268"/>
    </source>
</evidence>
<dbReference type="Pfam" id="PF06832">
    <property type="entry name" value="BiPBP_C"/>
    <property type="match status" value="1"/>
</dbReference>
<keyword evidence="5" id="KW-0645">Protease</keyword>
<evidence type="ECO:0000256" key="1">
    <source>
        <dbReference type="ARBA" id="ARBA00004752"/>
    </source>
</evidence>
<evidence type="ECO:0000256" key="2">
    <source>
        <dbReference type="ARBA" id="ARBA00007090"/>
    </source>
</evidence>
<dbReference type="InterPro" id="IPR012338">
    <property type="entry name" value="Beta-lactam/transpept-like"/>
</dbReference>
<reference evidence="15" key="1">
    <citation type="submission" date="2023-06" db="EMBL/GenBank/DDBJ databases">
        <title>Genomic of Parafulvivirga corallium.</title>
        <authorList>
            <person name="Wang G."/>
        </authorList>
    </citation>
    <scope>NUCLEOTIDE SEQUENCE</scope>
    <source>
        <strain evidence="15">BMA10</strain>
    </source>
</reference>
<dbReference type="PANTHER" id="PTHR32282">
    <property type="entry name" value="BINDING PROTEIN TRANSPEPTIDASE, PUTATIVE-RELATED"/>
    <property type="match status" value="1"/>
</dbReference>
<dbReference type="SUPFAM" id="SSF53955">
    <property type="entry name" value="Lysozyme-like"/>
    <property type="match status" value="1"/>
</dbReference>